<gene>
    <name evidence="2" type="ORF">GIY23_04040</name>
</gene>
<accession>A0A5Q3Q5R9</accession>
<reference evidence="3" key="1">
    <citation type="submission" date="2019-11" db="EMBL/GenBank/DDBJ databases">
        <title>The complete genome sequence of Saccharopolyspora sp. E2A.</title>
        <authorList>
            <person name="Zhang G."/>
        </authorList>
    </citation>
    <scope>NUCLEOTIDE SEQUENCE [LARGE SCALE GENOMIC DNA]</scope>
    <source>
        <strain evidence="3">E2A</strain>
    </source>
</reference>
<dbReference type="EMBL" id="CP045929">
    <property type="protein sequence ID" value="QGK68826.1"/>
    <property type="molecule type" value="Genomic_DNA"/>
</dbReference>
<evidence type="ECO:0000313" key="2">
    <source>
        <dbReference type="EMBL" id="QGK68826.1"/>
    </source>
</evidence>
<evidence type="ECO:0000256" key="1">
    <source>
        <dbReference type="SAM" id="MobiDB-lite"/>
    </source>
</evidence>
<name>A0A5Q3Q5R9_9PSEU</name>
<evidence type="ECO:0000313" key="3">
    <source>
        <dbReference type="Proteomes" id="UP000371041"/>
    </source>
</evidence>
<feature type="compositionally biased region" description="Basic and acidic residues" evidence="1">
    <location>
        <begin position="57"/>
        <end position="66"/>
    </location>
</feature>
<sequence>MPSLRSESWQGMEGRDDQIAQPLARDELDAEDPCRACGQPWVDGQSWASQGTRRRATTSEDRPNIC</sequence>
<organism evidence="2 3">
    <name type="scientific">Allosaccharopolyspora coralli</name>
    <dbReference type="NCBI Taxonomy" id="2665642"/>
    <lineage>
        <taxon>Bacteria</taxon>
        <taxon>Bacillati</taxon>
        <taxon>Actinomycetota</taxon>
        <taxon>Actinomycetes</taxon>
        <taxon>Pseudonocardiales</taxon>
        <taxon>Pseudonocardiaceae</taxon>
        <taxon>Allosaccharopolyspora</taxon>
    </lineage>
</organism>
<proteinExistence type="predicted"/>
<feature type="region of interest" description="Disordered" evidence="1">
    <location>
        <begin position="1"/>
        <end position="66"/>
    </location>
</feature>
<keyword evidence="3" id="KW-1185">Reference proteome</keyword>
<dbReference type="AlphaFoldDB" id="A0A5Q3Q5R9"/>
<protein>
    <submittedName>
        <fullName evidence="2">Uncharacterized protein</fullName>
    </submittedName>
</protein>
<dbReference type="KEGG" id="sace:GIY23_04040"/>
<dbReference type="Proteomes" id="UP000371041">
    <property type="component" value="Chromosome"/>
</dbReference>